<proteinExistence type="predicted"/>
<dbReference type="PANTHER" id="PTHR12062:SF0">
    <property type="entry name" value="ALPHA-1,3-MANNOSYL-GLYCOPROTEIN 4-BETA-N-ACETYLGLUCOSAMINYLTRANSFERASE B"/>
    <property type="match status" value="1"/>
</dbReference>
<accession>A0AAJ7SS96</accession>
<dbReference type="GeneID" id="116939865"/>
<evidence type="ECO:0000256" key="4">
    <source>
        <dbReference type="SAM" id="Phobius"/>
    </source>
</evidence>
<keyword evidence="2" id="KW-0328">Glycosyltransferase</keyword>
<feature type="domain" description="MGAT4 conserved region" evidence="5">
    <location>
        <begin position="89"/>
        <end position="323"/>
    </location>
</feature>
<sequence>MRLQWKCGRVVLLFTIVVILVLLMAFVLSWERPYNTLLRQENSPVKKQQLVDVISESSQSKQDKAASRILLFNYTSLLFTNVTQNIVLTEKKFLAIGLCSVKRKHEPYLIDTLRSIFEQSSSTELQQMVVVVHLCDFDMAWCEMTARLITKMFPSHVVAKRLLLIHAPEEIYPSLEGLKANYNDPPDRVRFRSKQNADYSFLLSFCASLADYYIMLEDDLKCANNFFTTIQKAIVSRQNTYWVNLEFSRLGYIGKLYHGNDLPTLAQFLLLFYQEMPCDWLLTHFRVILTQNNPINFKPALFQHMGLYSSFRGNRNELKDGDFQERTANVADNPAATFHTSIKVFEDYRPEKAYSTESGYFWGKTPVAGDYFMLKFVEPQKLDAIEVLTSSVERKNDGLKAGYLEIASHTKEQSCSSFKMLGHFVHGEFRAQTLNGTIPFKIDCIRINVIMNQTEWLIIRSISIFLVPK</sequence>
<dbReference type="GO" id="GO:0006487">
    <property type="term" value="P:protein N-linked glycosylation"/>
    <property type="evidence" value="ECO:0007669"/>
    <property type="project" value="TreeGrafter"/>
</dbReference>
<evidence type="ECO:0000259" key="6">
    <source>
        <dbReference type="Pfam" id="PF23524"/>
    </source>
</evidence>
<feature type="domain" description="MGAT4 A/B/C C-terminal" evidence="6">
    <location>
        <begin position="336"/>
        <end position="460"/>
    </location>
</feature>
<reference evidence="8 9" key="1">
    <citation type="submission" date="2025-04" db="UniProtKB">
        <authorList>
            <consortium name="RefSeq"/>
        </authorList>
    </citation>
    <scope>IDENTIFICATION</scope>
    <source>
        <tissue evidence="8 9">Sperm</tissue>
    </source>
</reference>
<evidence type="ECO:0000256" key="3">
    <source>
        <dbReference type="ARBA" id="ARBA00022679"/>
    </source>
</evidence>
<dbReference type="Proteomes" id="UP001318040">
    <property type="component" value="Chromosome 7"/>
</dbReference>
<keyword evidence="4" id="KW-0472">Membrane</keyword>
<name>A0AAJ7SS96_PETMA</name>
<keyword evidence="4" id="KW-0812">Transmembrane</keyword>
<evidence type="ECO:0000313" key="7">
    <source>
        <dbReference type="Proteomes" id="UP001318040"/>
    </source>
</evidence>
<dbReference type="Pfam" id="PF23524">
    <property type="entry name" value="MGAT4A_C"/>
    <property type="match status" value="1"/>
</dbReference>
<evidence type="ECO:0000256" key="1">
    <source>
        <dbReference type="ARBA" id="ARBA00004922"/>
    </source>
</evidence>
<dbReference type="KEGG" id="pmrn:116939865"/>
<keyword evidence="3" id="KW-0808">Transferase</keyword>
<dbReference type="RefSeq" id="XP_032804688.1">
    <property type="nucleotide sequence ID" value="XM_032948797.1"/>
</dbReference>
<dbReference type="InterPro" id="IPR057279">
    <property type="entry name" value="MGAT4"/>
</dbReference>
<dbReference type="Pfam" id="PF04666">
    <property type="entry name" value="MGAT4_cons"/>
    <property type="match status" value="1"/>
</dbReference>
<comment type="pathway">
    <text evidence="1">Protein modification; protein glycosylation.</text>
</comment>
<keyword evidence="4" id="KW-1133">Transmembrane helix</keyword>
<protein>
    <submittedName>
        <fullName evidence="8 9">Alpha-1,3-mannosyl-glycoprotein 4-beta-N-acetylglucosaminyltransferase C-like</fullName>
    </submittedName>
</protein>
<keyword evidence="7" id="KW-1185">Reference proteome</keyword>
<dbReference type="GO" id="GO:0008375">
    <property type="term" value="F:acetylglucosaminyltransferase activity"/>
    <property type="evidence" value="ECO:0007669"/>
    <property type="project" value="TreeGrafter"/>
</dbReference>
<evidence type="ECO:0000313" key="10">
    <source>
        <dbReference type="RefSeq" id="XP_032804689.1"/>
    </source>
</evidence>
<dbReference type="PANTHER" id="PTHR12062">
    <property type="entry name" value="N-ACETYLGLUCOSAMINYLTRANSFERASE VI"/>
    <property type="match status" value="1"/>
</dbReference>
<evidence type="ECO:0000313" key="9">
    <source>
        <dbReference type="RefSeq" id="XP_032804688.1"/>
    </source>
</evidence>
<feature type="transmembrane region" description="Helical" evidence="4">
    <location>
        <begin position="12"/>
        <end position="30"/>
    </location>
</feature>
<evidence type="ECO:0000313" key="8">
    <source>
        <dbReference type="RefSeq" id="XP_032804687.1"/>
    </source>
</evidence>
<dbReference type="InterPro" id="IPR056576">
    <property type="entry name" value="MGAT4_A/B/C_C"/>
</dbReference>
<evidence type="ECO:0000256" key="2">
    <source>
        <dbReference type="ARBA" id="ARBA00022676"/>
    </source>
</evidence>
<dbReference type="InterPro" id="IPR006759">
    <property type="entry name" value="Glyco_transf_54"/>
</dbReference>
<dbReference type="RefSeq" id="XP_032804689.1">
    <property type="nucleotide sequence ID" value="XM_032948798.1"/>
</dbReference>
<dbReference type="AlphaFoldDB" id="A0AAJ7SS96"/>
<gene>
    <name evidence="8 9 10" type="primary">LOC116939865</name>
</gene>
<evidence type="ECO:0000259" key="5">
    <source>
        <dbReference type="Pfam" id="PF04666"/>
    </source>
</evidence>
<dbReference type="RefSeq" id="XP_032804687.1">
    <property type="nucleotide sequence ID" value="XM_032948796.1"/>
</dbReference>
<organism evidence="7 9">
    <name type="scientific">Petromyzon marinus</name>
    <name type="common">Sea lamprey</name>
    <dbReference type="NCBI Taxonomy" id="7757"/>
    <lineage>
        <taxon>Eukaryota</taxon>
        <taxon>Metazoa</taxon>
        <taxon>Chordata</taxon>
        <taxon>Craniata</taxon>
        <taxon>Vertebrata</taxon>
        <taxon>Cyclostomata</taxon>
        <taxon>Hyperoartia</taxon>
        <taxon>Petromyzontiformes</taxon>
        <taxon>Petromyzontidae</taxon>
        <taxon>Petromyzon</taxon>
    </lineage>
</organism>